<dbReference type="InterPro" id="IPR050706">
    <property type="entry name" value="Cyclic-di-GMP_PDE-like"/>
</dbReference>
<dbReference type="CDD" id="cd01948">
    <property type="entry name" value="EAL"/>
    <property type="match status" value="1"/>
</dbReference>
<dbReference type="InterPro" id="IPR001633">
    <property type="entry name" value="EAL_dom"/>
</dbReference>
<reference evidence="3" key="1">
    <citation type="submission" date="2009-10" db="EMBL/GenBank/DDBJ databases">
        <title>Diversity of trophic interactions inside an arsenic-rich microbial ecosystem.</title>
        <authorList>
            <person name="Bertin P.N."/>
            <person name="Heinrich-Salmeron A."/>
            <person name="Pelletier E."/>
            <person name="Goulhen-Chollet F."/>
            <person name="Arsene-Ploetze F."/>
            <person name="Gallien S."/>
            <person name="Calteau A."/>
            <person name="Vallenet D."/>
            <person name="Casiot C."/>
            <person name="Chane-Woon-Ming B."/>
            <person name="Giloteaux L."/>
            <person name="Barakat M."/>
            <person name="Bonnefoy V."/>
            <person name="Bruneel O."/>
            <person name="Chandler M."/>
            <person name="Cleiss J."/>
            <person name="Duran R."/>
            <person name="Elbaz-Poulichet F."/>
            <person name="Fonknechten N."/>
            <person name="Lauga B."/>
            <person name="Mornico D."/>
            <person name="Ortet P."/>
            <person name="Schaeffer C."/>
            <person name="Siguier P."/>
            <person name="Alexander Thil Smith A."/>
            <person name="Van Dorsselaer A."/>
            <person name="Weissenbach J."/>
            <person name="Medigue C."/>
            <person name="Le Paslier D."/>
        </authorList>
    </citation>
    <scope>NUCLEOTIDE SEQUENCE</scope>
</reference>
<comment type="caution">
    <text evidence="3">The sequence shown here is derived from an EMBL/GenBank/DDBJ whole genome shotgun (WGS) entry which is preliminary data.</text>
</comment>
<dbReference type="InterPro" id="IPR029016">
    <property type="entry name" value="GAF-like_dom_sf"/>
</dbReference>
<dbReference type="FunFam" id="3.20.20.450:FF:000001">
    <property type="entry name" value="Cyclic di-GMP phosphodiesterase yahA"/>
    <property type="match status" value="1"/>
</dbReference>
<evidence type="ECO:0000259" key="2">
    <source>
        <dbReference type="PROSITE" id="PS50883"/>
    </source>
</evidence>
<dbReference type="SMART" id="SM00052">
    <property type="entry name" value="EAL"/>
    <property type="match status" value="1"/>
</dbReference>
<dbReference type="Pfam" id="PF01590">
    <property type="entry name" value="GAF"/>
    <property type="match status" value="1"/>
</dbReference>
<feature type="region of interest" description="Disordered" evidence="1">
    <location>
        <begin position="1"/>
        <end position="22"/>
    </location>
</feature>
<dbReference type="PROSITE" id="PS50883">
    <property type="entry name" value="EAL"/>
    <property type="match status" value="1"/>
</dbReference>
<accession>E6PYQ0</accession>
<dbReference type="PANTHER" id="PTHR33121:SF70">
    <property type="entry name" value="SIGNALING PROTEIN YKOW"/>
    <property type="match status" value="1"/>
</dbReference>
<evidence type="ECO:0000256" key="1">
    <source>
        <dbReference type="SAM" id="MobiDB-lite"/>
    </source>
</evidence>
<dbReference type="AlphaFoldDB" id="E6PYQ0"/>
<dbReference type="SMART" id="SM00065">
    <property type="entry name" value="GAF"/>
    <property type="match status" value="1"/>
</dbReference>
<feature type="domain" description="EAL" evidence="2">
    <location>
        <begin position="214"/>
        <end position="470"/>
    </location>
</feature>
<name>E6PYQ0_9ZZZZ</name>
<dbReference type="Pfam" id="PF00563">
    <property type="entry name" value="EAL"/>
    <property type="match status" value="1"/>
</dbReference>
<dbReference type="Gene3D" id="3.30.450.40">
    <property type="match status" value="1"/>
</dbReference>
<dbReference type="SUPFAM" id="SSF55781">
    <property type="entry name" value="GAF domain-like"/>
    <property type="match status" value="1"/>
</dbReference>
<dbReference type="EMBL" id="CABN01000086">
    <property type="protein sequence ID" value="CBI00059.1"/>
    <property type="molecule type" value="Genomic_DNA"/>
</dbReference>
<dbReference type="InterPro" id="IPR003018">
    <property type="entry name" value="GAF"/>
</dbReference>
<protein>
    <submittedName>
        <fullName evidence="3">Putative Diguanylate phosphodiesterase</fullName>
    </submittedName>
</protein>
<dbReference type="GO" id="GO:0071111">
    <property type="term" value="F:cyclic-guanylate-specific phosphodiesterase activity"/>
    <property type="evidence" value="ECO:0007669"/>
    <property type="project" value="InterPro"/>
</dbReference>
<dbReference type="PANTHER" id="PTHR33121">
    <property type="entry name" value="CYCLIC DI-GMP PHOSPHODIESTERASE PDEF"/>
    <property type="match status" value="1"/>
</dbReference>
<dbReference type="SUPFAM" id="SSF141868">
    <property type="entry name" value="EAL domain-like"/>
    <property type="match status" value="1"/>
</dbReference>
<dbReference type="Gene3D" id="3.20.20.450">
    <property type="entry name" value="EAL domain"/>
    <property type="match status" value="1"/>
</dbReference>
<gene>
    <name evidence="3" type="ORF">CARN3_1041</name>
</gene>
<proteinExistence type="predicted"/>
<sequence length="481" mass="53587">MPESAQKVDERPQFENRDFAAHARRKPESARLSALRSLQMLDTAPESCFDTITRMAAMQMHAEFASLDFVDETRVWAKSVWGGKLREFPRQDSFAERIIGEAKPVVVLDMQSSSRPRGFYRPDKILEVRSFLGVPVRTADGHVVGTLCVGSSQPYQQVASDEIAQLEGLAGLVTDQLELRRLRLRPGEPSSGPIEADNSFLPGETALVTEMDGAWPLAEDLRYALDQQQFVLYYQPEVELGTGRIVGLEALIRWKHPKRGMLSPQVFIPNAEENGLILPIGDWGLSQACRQLQAWKKNRPWLDGLRVCVNLSARQFTRQGLADHVESLLLQNNLRGHHLGLEMTESSLIPSIGTAVAVLTSLQKLGVSLHMDDFGTGYSSLSHLHRFPFDVLKIDRSFVKRMSKGTQPLQIVKTIIELARVLGMDVVAEGIETPEQCSLLQKMGCRFGQGFLFSPPLPAEKIDEILCTPDTRIACPPPTPI</sequence>
<evidence type="ECO:0000313" key="3">
    <source>
        <dbReference type="EMBL" id="CBI00059.1"/>
    </source>
</evidence>
<dbReference type="InterPro" id="IPR035919">
    <property type="entry name" value="EAL_sf"/>
</dbReference>
<organism evidence="3">
    <name type="scientific">mine drainage metagenome</name>
    <dbReference type="NCBI Taxonomy" id="410659"/>
    <lineage>
        <taxon>unclassified sequences</taxon>
        <taxon>metagenomes</taxon>
        <taxon>ecological metagenomes</taxon>
    </lineage>
</organism>